<dbReference type="EMBL" id="AYJU01000018">
    <property type="protein sequence ID" value="EST52176.1"/>
    <property type="molecule type" value="Genomic_DNA"/>
</dbReference>
<keyword evidence="3" id="KW-1185">Reference proteome</keyword>
<dbReference type="Gene3D" id="3.90.1200.10">
    <property type="match status" value="1"/>
</dbReference>
<feature type="domain" description="Protein kinase" evidence="1">
    <location>
        <begin position="18"/>
        <end position="308"/>
    </location>
</feature>
<evidence type="ECO:0000259" key="1">
    <source>
        <dbReference type="PROSITE" id="PS50011"/>
    </source>
</evidence>
<dbReference type="InterPro" id="IPR000719">
    <property type="entry name" value="Prot_kinase_dom"/>
</dbReference>
<organism evidence="2 3">
    <name type="scientific">Brevibacillus panacihumi W25</name>
    <dbReference type="NCBI Taxonomy" id="1408254"/>
    <lineage>
        <taxon>Bacteria</taxon>
        <taxon>Bacillati</taxon>
        <taxon>Bacillota</taxon>
        <taxon>Bacilli</taxon>
        <taxon>Bacillales</taxon>
        <taxon>Paenibacillaceae</taxon>
        <taxon>Brevibacillus</taxon>
    </lineage>
</organism>
<dbReference type="PROSITE" id="PS50011">
    <property type="entry name" value="PROTEIN_KINASE_DOM"/>
    <property type="match status" value="1"/>
</dbReference>
<accession>V6M0H7</accession>
<comment type="caution">
    <text evidence="2">The sequence shown here is derived from an EMBL/GenBank/DDBJ whole genome shotgun (WGS) entry which is preliminary data.</text>
</comment>
<dbReference type="RefSeq" id="WP_023558681.1">
    <property type="nucleotide sequence ID" value="NZ_KI629786.1"/>
</dbReference>
<dbReference type="AlphaFoldDB" id="V6M0H7"/>
<dbReference type="HOGENOM" id="CLU_902160_0_0_9"/>
<reference evidence="2 3" key="1">
    <citation type="journal article" date="2014" name="Genome Announc.">
        <title>Draft Genome Sequence of Brevibacillus panacihumi Strain W25, a Halotolerant Hydrocarbon-Degrading Bacterium.</title>
        <authorList>
            <person name="Wang X."/>
            <person name="Jin D."/>
            <person name="Zhou L."/>
            <person name="Wu L."/>
            <person name="An W."/>
            <person name="Chen Y."/>
            <person name="Zhao L."/>
        </authorList>
    </citation>
    <scope>NUCLEOTIDE SEQUENCE [LARGE SCALE GENOMIC DNA]</scope>
    <source>
        <strain evidence="2 3">W25</strain>
    </source>
</reference>
<dbReference type="InterPro" id="IPR008271">
    <property type="entry name" value="Ser/Thr_kinase_AS"/>
</dbReference>
<dbReference type="Gene3D" id="3.30.200.20">
    <property type="entry name" value="Phosphorylase Kinase, domain 1"/>
    <property type="match status" value="1"/>
</dbReference>
<dbReference type="Proteomes" id="UP000017973">
    <property type="component" value="Unassembled WGS sequence"/>
</dbReference>
<dbReference type="PATRIC" id="fig|1408254.3.peg.4803"/>
<dbReference type="SUPFAM" id="SSF56112">
    <property type="entry name" value="Protein kinase-like (PK-like)"/>
    <property type="match status" value="1"/>
</dbReference>
<name>V6M0H7_9BACL</name>
<evidence type="ECO:0000313" key="3">
    <source>
        <dbReference type="Proteomes" id="UP000017973"/>
    </source>
</evidence>
<dbReference type="STRING" id="1408254.T458_24485"/>
<sequence>MYDSILRYLSNNYPKISVNTIEKINVDSLNNVYKIKSDQKYFILKFYKNITHSTLERVLKIQSNCSEHNIAPSVLLNEENSFITVEENHMFTMQEYLEGEHPSTECNQHTLNAIAQHMHVMHVVSKNIELPNRKLSKNYEEIMNEIVNYQSYFHTRTSENIAINYISDLLDLRYRIIQKNKISFSPQHLSLTHGDLKPSNIIISHCEGEKVKFIDFDYAGINDLWIEIGRAAVLLSNYDVKKMCYFLECYSFVSKAEFSIEKIIQQLLSYLIQSNFPIYIYDSIKIENLITVVKERIKLINFCLDITK</sequence>
<gene>
    <name evidence="2" type="ORF">T458_24485</name>
</gene>
<dbReference type="InterPro" id="IPR011009">
    <property type="entry name" value="Kinase-like_dom_sf"/>
</dbReference>
<dbReference type="Pfam" id="PF01636">
    <property type="entry name" value="APH"/>
    <property type="match status" value="1"/>
</dbReference>
<protein>
    <recommendedName>
        <fullName evidence="1">Protein kinase domain-containing protein</fullName>
    </recommendedName>
</protein>
<dbReference type="OrthoDB" id="9800774at2"/>
<proteinExistence type="predicted"/>
<dbReference type="GO" id="GO:0004672">
    <property type="term" value="F:protein kinase activity"/>
    <property type="evidence" value="ECO:0007669"/>
    <property type="project" value="InterPro"/>
</dbReference>
<evidence type="ECO:0000313" key="2">
    <source>
        <dbReference type="EMBL" id="EST52176.1"/>
    </source>
</evidence>
<dbReference type="InterPro" id="IPR002575">
    <property type="entry name" value="Aminoglycoside_PTrfase"/>
</dbReference>
<dbReference type="GO" id="GO:0005524">
    <property type="term" value="F:ATP binding"/>
    <property type="evidence" value="ECO:0007669"/>
    <property type="project" value="InterPro"/>
</dbReference>
<dbReference type="PROSITE" id="PS00108">
    <property type="entry name" value="PROTEIN_KINASE_ST"/>
    <property type="match status" value="1"/>
</dbReference>